<evidence type="ECO:0000256" key="5">
    <source>
        <dbReference type="ARBA" id="ARBA00023136"/>
    </source>
</evidence>
<sequence length="273" mass="29667">MAMGNDGMEDSNISDVEKGNFVINSDLNASSNPTIEFVQRLLAEFIGTYIIIFIGCGSVVVNKLYDGIVTFPGICVTWGLIVMITIYAIGHVSAHFNPAVTIALTLLGLFPFKEVLLYIMMQLLGSILASATLSLIIDITPKGFFGTTPSGSAMQSLVVEIIVAFVLMFVISGAVNDHRARKELGGVIVGMTIAANVFVGGPISGASMNPVRSLGPAIAVYQRGPQWETARETVGDEDGERRPPAETMIDDGEQSMEERCKLWEKMETRRWRR</sequence>
<reference evidence="9 10" key="1">
    <citation type="journal article" date="2016" name="Sci. Rep.">
        <title>The genome sequence of the outbreeding globe artichoke constructed de novo incorporating a phase-aware low-pass sequencing strategy of F1 progeny.</title>
        <authorList>
            <person name="Scaglione D."/>
            <person name="Reyes-Chin-Wo S."/>
            <person name="Acquadro A."/>
            <person name="Froenicke L."/>
            <person name="Portis E."/>
            <person name="Beitel C."/>
            <person name="Tirone M."/>
            <person name="Mauro R."/>
            <person name="Lo Monaco A."/>
            <person name="Mauromicale G."/>
            <person name="Faccioli P."/>
            <person name="Cattivelli L."/>
            <person name="Rieseberg L."/>
            <person name="Michelmore R."/>
            <person name="Lanteri S."/>
        </authorList>
    </citation>
    <scope>NUCLEOTIDE SEQUENCE [LARGE SCALE GENOMIC DNA]</scope>
    <source>
        <strain evidence="9">2C</strain>
    </source>
</reference>
<dbReference type="GO" id="GO:0016020">
    <property type="term" value="C:membrane"/>
    <property type="evidence" value="ECO:0007669"/>
    <property type="project" value="UniProtKB-SubCell"/>
</dbReference>
<dbReference type="GO" id="GO:0015267">
    <property type="term" value="F:channel activity"/>
    <property type="evidence" value="ECO:0007669"/>
    <property type="project" value="InterPro"/>
</dbReference>
<feature type="transmembrane region" description="Helical" evidence="8">
    <location>
        <begin position="119"/>
        <end position="137"/>
    </location>
</feature>
<evidence type="ECO:0000256" key="4">
    <source>
        <dbReference type="ARBA" id="ARBA00022989"/>
    </source>
</evidence>
<evidence type="ECO:0000256" key="1">
    <source>
        <dbReference type="ARBA" id="ARBA00004141"/>
    </source>
</evidence>
<keyword evidence="3 6" id="KW-0812">Transmembrane</keyword>
<evidence type="ECO:0000256" key="2">
    <source>
        <dbReference type="ARBA" id="ARBA00022448"/>
    </source>
</evidence>
<gene>
    <name evidence="9" type="ORF">Ccrd_012744</name>
</gene>
<evidence type="ECO:0000256" key="6">
    <source>
        <dbReference type="RuleBase" id="RU000477"/>
    </source>
</evidence>
<dbReference type="Gramene" id="KVI08887">
    <property type="protein sequence ID" value="KVI08887"/>
    <property type="gene ID" value="Ccrd_012744"/>
</dbReference>
<feature type="region of interest" description="Disordered" evidence="7">
    <location>
        <begin position="229"/>
        <end position="254"/>
    </location>
</feature>
<dbReference type="InterPro" id="IPR034294">
    <property type="entry name" value="Aquaporin_transptr"/>
</dbReference>
<dbReference type="InterPro" id="IPR000425">
    <property type="entry name" value="MIP"/>
</dbReference>
<name>A0A103YGY3_CYNCS</name>
<dbReference type="PRINTS" id="PR00783">
    <property type="entry name" value="MINTRINSICP"/>
</dbReference>
<dbReference type="SUPFAM" id="SSF81338">
    <property type="entry name" value="Aquaporin-like"/>
    <property type="match status" value="1"/>
</dbReference>
<keyword evidence="4 8" id="KW-1133">Transmembrane helix</keyword>
<organism evidence="9 10">
    <name type="scientific">Cynara cardunculus var. scolymus</name>
    <name type="common">Globe artichoke</name>
    <name type="synonym">Cynara scolymus</name>
    <dbReference type="NCBI Taxonomy" id="59895"/>
    <lineage>
        <taxon>Eukaryota</taxon>
        <taxon>Viridiplantae</taxon>
        <taxon>Streptophyta</taxon>
        <taxon>Embryophyta</taxon>
        <taxon>Tracheophyta</taxon>
        <taxon>Spermatophyta</taxon>
        <taxon>Magnoliopsida</taxon>
        <taxon>eudicotyledons</taxon>
        <taxon>Gunneridae</taxon>
        <taxon>Pentapetalae</taxon>
        <taxon>asterids</taxon>
        <taxon>campanulids</taxon>
        <taxon>Asterales</taxon>
        <taxon>Asteraceae</taxon>
        <taxon>Carduoideae</taxon>
        <taxon>Cardueae</taxon>
        <taxon>Carduinae</taxon>
        <taxon>Cynara</taxon>
    </lineage>
</organism>
<dbReference type="PANTHER" id="PTHR45724">
    <property type="entry name" value="AQUAPORIN NIP2-1"/>
    <property type="match status" value="1"/>
</dbReference>
<evidence type="ECO:0000313" key="9">
    <source>
        <dbReference type="EMBL" id="KVI08887.1"/>
    </source>
</evidence>
<dbReference type="AlphaFoldDB" id="A0A103YGY3"/>
<protein>
    <submittedName>
        <fullName evidence="9">Aquaporin-like protein</fullName>
    </submittedName>
</protein>
<keyword evidence="2 6" id="KW-0813">Transport</keyword>
<feature type="transmembrane region" description="Helical" evidence="8">
    <location>
        <begin position="184"/>
        <end position="203"/>
    </location>
</feature>
<evidence type="ECO:0000256" key="7">
    <source>
        <dbReference type="SAM" id="MobiDB-lite"/>
    </source>
</evidence>
<proteinExistence type="inferred from homology"/>
<feature type="transmembrane region" description="Helical" evidence="8">
    <location>
        <begin position="157"/>
        <end position="175"/>
    </location>
</feature>
<dbReference type="STRING" id="59895.A0A103YGY3"/>
<dbReference type="Pfam" id="PF00230">
    <property type="entry name" value="MIP"/>
    <property type="match status" value="1"/>
</dbReference>
<keyword evidence="5 8" id="KW-0472">Membrane</keyword>
<feature type="transmembrane region" description="Helical" evidence="8">
    <location>
        <begin position="95"/>
        <end position="112"/>
    </location>
</feature>
<evidence type="ECO:0000256" key="8">
    <source>
        <dbReference type="SAM" id="Phobius"/>
    </source>
</evidence>
<dbReference type="Proteomes" id="UP000243975">
    <property type="component" value="Unassembled WGS sequence"/>
</dbReference>
<comment type="subcellular location">
    <subcellularLocation>
        <location evidence="1">Membrane</location>
        <topology evidence="1">Multi-pass membrane protein</topology>
    </subcellularLocation>
</comment>
<feature type="compositionally biased region" description="Basic and acidic residues" evidence="7">
    <location>
        <begin position="229"/>
        <end position="244"/>
    </location>
</feature>
<dbReference type="Gene3D" id="1.20.1080.10">
    <property type="entry name" value="Glycerol uptake facilitator protein"/>
    <property type="match status" value="1"/>
</dbReference>
<comment type="similarity">
    <text evidence="6">Belongs to the MIP/aquaporin (TC 1.A.8) family.</text>
</comment>
<dbReference type="PANTHER" id="PTHR45724:SF6">
    <property type="entry name" value="AQUAPORIN NIP-TYPE"/>
    <property type="match status" value="1"/>
</dbReference>
<feature type="transmembrane region" description="Helical" evidence="8">
    <location>
        <begin position="68"/>
        <end position="89"/>
    </location>
</feature>
<comment type="caution">
    <text evidence="9">The sequence shown here is derived from an EMBL/GenBank/DDBJ whole genome shotgun (WGS) entry which is preliminary data.</text>
</comment>
<dbReference type="InterPro" id="IPR022357">
    <property type="entry name" value="MIP_CS"/>
</dbReference>
<dbReference type="EMBL" id="LEKV01001080">
    <property type="protein sequence ID" value="KVI08887.1"/>
    <property type="molecule type" value="Genomic_DNA"/>
</dbReference>
<feature type="transmembrane region" description="Helical" evidence="8">
    <location>
        <begin position="41"/>
        <end position="61"/>
    </location>
</feature>
<evidence type="ECO:0000313" key="10">
    <source>
        <dbReference type="Proteomes" id="UP000243975"/>
    </source>
</evidence>
<dbReference type="PROSITE" id="PS00221">
    <property type="entry name" value="MIP"/>
    <property type="match status" value="1"/>
</dbReference>
<accession>A0A103YGY3</accession>
<keyword evidence="10" id="KW-1185">Reference proteome</keyword>
<dbReference type="InterPro" id="IPR023271">
    <property type="entry name" value="Aquaporin-like"/>
</dbReference>
<evidence type="ECO:0000256" key="3">
    <source>
        <dbReference type="ARBA" id="ARBA00022692"/>
    </source>
</evidence>